<protein>
    <submittedName>
        <fullName evidence="1">Uncharacterized protein</fullName>
    </submittedName>
</protein>
<comment type="caution">
    <text evidence="1">The sequence shown here is derived from an EMBL/GenBank/DDBJ whole genome shotgun (WGS) entry which is preliminary data.</text>
</comment>
<proteinExistence type="predicted"/>
<keyword evidence="2" id="KW-1185">Reference proteome</keyword>
<dbReference type="EMBL" id="JABAYA010000075">
    <property type="protein sequence ID" value="KAF7726600.1"/>
    <property type="molecule type" value="Genomic_DNA"/>
</dbReference>
<evidence type="ECO:0000313" key="2">
    <source>
        <dbReference type="Proteomes" id="UP000605846"/>
    </source>
</evidence>
<reference evidence="1" key="1">
    <citation type="submission" date="2020-01" db="EMBL/GenBank/DDBJ databases">
        <title>Genome Sequencing of Three Apophysomyces-Like Fungal Strains Confirms a Novel Fungal Genus in the Mucoromycota with divergent Burkholderia-like Endosymbiotic Bacteria.</title>
        <authorList>
            <person name="Stajich J.E."/>
            <person name="Macias A.M."/>
            <person name="Carter-House D."/>
            <person name="Lovett B."/>
            <person name="Kasson L.R."/>
            <person name="Berry K."/>
            <person name="Grigoriev I."/>
            <person name="Chang Y."/>
            <person name="Spatafora J."/>
            <person name="Kasson M.T."/>
        </authorList>
    </citation>
    <scope>NUCLEOTIDE SEQUENCE</scope>
    <source>
        <strain evidence="1">NRRL A-21654</strain>
    </source>
</reference>
<evidence type="ECO:0000313" key="1">
    <source>
        <dbReference type="EMBL" id="KAF7726600.1"/>
    </source>
</evidence>
<name>A0A8H7BKU7_9FUNG</name>
<dbReference type="AlphaFoldDB" id="A0A8H7BKU7"/>
<accession>A0A8H7BKU7</accession>
<dbReference type="OrthoDB" id="2289349at2759"/>
<organism evidence="1 2">
    <name type="scientific">Apophysomyces ossiformis</name>
    <dbReference type="NCBI Taxonomy" id="679940"/>
    <lineage>
        <taxon>Eukaryota</taxon>
        <taxon>Fungi</taxon>
        <taxon>Fungi incertae sedis</taxon>
        <taxon>Mucoromycota</taxon>
        <taxon>Mucoromycotina</taxon>
        <taxon>Mucoromycetes</taxon>
        <taxon>Mucorales</taxon>
        <taxon>Mucorineae</taxon>
        <taxon>Mucoraceae</taxon>
        <taxon>Apophysomyces</taxon>
    </lineage>
</organism>
<dbReference type="Proteomes" id="UP000605846">
    <property type="component" value="Unassembled WGS sequence"/>
</dbReference>
<feature type="non-terminal residue" evidence="1">
    <location>
        <position position="1"/>
    </location>
</feature>
<sequence>MSDERLDHNRISYLCEESLLLLDETIGQVKQQILQSAIYLNDPQANQHLYDQTFRPDLHHFVKQQRFFNVVPRPSFTKKYIQLSNNDMNTVLRAVGLGNYVHGNDTLITLLDLTKRDRLPDLTPQGFQEWEIEYMNVWGADPGVTDIYVCSNGSNDVYRNEADLELEDDQDIPDEDIAKMMIRNLNHTRSDSFQQQSITLELALRKLRKGSRLESEIDTNRTADMDRIIRSIVPTLDALPEVTAFYAQRDIQGLNFLNYQGRQRLDEEMVKIFINGGPKYRDPLRNADRLFRA</sequence>
<gene>
    <name evidence="1" type="ORF">EC973_008564</name>
</gene>